<keyword evidence="1" id="KW-0560">Oxidoreductase</keyword>
<sequence>MSRILVAGGGVAGLVTAIALRHAGFQVAVFEAHPTGADGKGAFLTIMANGLDALRAIDAEHLVLDRSFPSTAVRMRNGHDRPLGELAIPSPDPEHGPRTMRRADLYRALAEEARRRGVEIQHGKRLVGVRHHGTVTAYFDDDTRIGGDLLVGADGVRSTTRTLIDPQAPQPEYTGWNLAMGAVRDVLPASRRDCYYMYFGRRATCGHITAPDGETWWFANVPCGERELAGATPAQLRQRLGDLFAGDQIGTVQAIRTTADDQLTATACYQLPTVPTWSGNGMTLVGDALHVASPSTTQGASMAIEDGVTLAKCLRDEPDLTAALHLYERLRRDRVERVVRTGFRKLGPRVPGPLQRLLRDRAVARRARNPEVDWLHLHHIDWDVSVTG</sequence>
<accession>A0ABV6N8N2</accession>
<dbReference type="EMBL" id="JBHLUD010000019">
    <property type="protein sequence ID" value="MFC0548789.1"/>
    <property type="molecule type" value="Genomic_DNA"/>
</dbReference>
<dbReference type="PRINTS" id="PR00420">
    <property type="entry name" value="RNGMNOXGNASE"/>
</dbReference>
<reference evidence="5 6" key="1">
    <citation type="submission" date="2024-09" db="EMBL/GenBank/DDBJ databases">
        <authorList>
            <person name="Sun Q."/>
            <person name="Mori K."/>
        </authorList>
    </citation>
    <scope>NUCLEOTIDE SEQUENCE [LARGE SCALE GENOMIC DNA]</scope>
    <source>
        <strain evidence="5 6">TBRC 1432</strain>
    </source>
</reference>
<gene>
    <name evidence="5" type="ORF">ACFFH7_45280</name>
</gene>
<dbReference type="PANTHER" id="PTHR13789">
    <property type="entry name" value="MONOOXYGENASE"/>
    <property type="match status" value="1"/>
</dbReference>
<dbReference type="InterPro" id="IPR050493">
    <property type="entry name" value="FAD-dep_Monooxygenase_BioMet"/>
</dbReference>
<name>A0ABV6N8N2_9PSEU</name>
<feature type="domain" description="FAD-binding" evidence="4">
    <location>
        <begin position="3"/>
        <end position="340"/>
    </location>
</feature>
<evidence type="ECO:0000256" key="3">
    <source>
        <dbReference type="SAM" id="MobiDB-lite"/>
    </source>
</evidence>
<organism evidence="5 6">
    <name type="scientific">Kutzneria chonburiensis</name>
    <dbReference type="NCBI Taxonomy" id="1483604"/>
    <lineage>
        <taxon>Bacteria</taxon>
        <taxon>Bacillati</taxon>
        <taxon>Actinomycetota</taxon>
        <taxon>Actinomycetes</taxon>
        <taxon>Pseudonocardiales</taxon>
        <taxon>Pseudonocardiaceae</taxon>
        <taxon>Kutzneria</taxon>
    </lineage>
</organism>
<feature type="region of interest" description="Disordered" evidence="3">
    <location>
        <begin position="80"/>
        <end position="99"/>
    </location>
</feature>
<comment type="caution">
    <text evidence="5">The sequence shown here is derived from an EMBL/GenBank/DDBJ whole genome shotgun (WGS) entry which is preliminary data.</text>
</comment>
<dbReference type="SUPFAM" id="SSF51905">
    <property type="entry name" value="FAD/NAD(P)-binding domain"/>
    <property type="match status" value="1"/>
</dbReference>
<evidence type="ECO:0000256" key="2">
    <source>
        <dbReference type="ARBA" id="ARBA00023033"/>
    </source>
</evidence>
<dbReference type="Proteomes" id="UP001589810">
    <property type="component" value="Unassembled WGS sequence"/>
</dbReference>
<keyword evidence="2 5" id="KW-0503">Monooxygenase</keyword>
<evidence type="ECO:0000256" key="1">
    <source>
        <dbReference type="ARBA" id="ARBA00023002"/>
    </source>
</evidence>
<protein>
    <submittedName>
        <fullName evidence="5">FAD-dependent monooxygenase</fullName>
    </submittedName>
</protein>
<dbReference type="GO" id="GO:0004497">
    <property type="term" value="F:monooxygenase activity"/>
    <property type="evidence" value="ECO:0007669"/>
    <property type="project" value="UniProtKB-KW"/>
</dbReference>
<dbReference type="Gene3D" id="3.50.50.60">
    <property type="entry name" value="FAD/NAD(P)-binding domain"/>
    <property type="match status" value="1"/>
</dbReference>
<dbReference type="Pfam" id="PF01494">
    <property type="entry name" value="FAD_binding_3"/>
    <property type="match status" value="1"/>
</dbReference>
<dbReference type="RefSeq" id="WP_273941793.1">
    <property type="nucleotide sequence ID" value="NZ_CP097263.1"/>
</dbReference>
<dbReference type="InterPro" id="IPR036188">
    <property type="entry name" value="FAD/NAD-bd_sf"/>
</dbReference>
<keyword evidence="6" id="KW-1185">Reference proteome</keyword>
<dbReference type="InterPro" id="IPR002938">
    <property type="entry name" value="FAD-bd"/>
</dbReference>
<evidence type="ECO:0000259" key="4">
    <source>
        <dbReference type="Pfam" id="PF01494"/>
    </source>
</evidence>
<evidence type="ECO:0000313" key="6">
    <source>
        <dbReference type="Proteomes" id="UP001589810"/>
    </source>
</evidence>
<dbReference type="PANTHER" id="PTHR13789:SF309">
    <property type="entry name" value="PUTATIVE (AFU_ORTHOLOGUE AFUA_6G14510)-RELATED"/>
    <property type="match status" value="1"/>
</dbReference>
<evidence type="ECO:0000313" key="5">
    <source>
        <dbReference type="EMBL" id="MFC0548789.1"/>
    </source>
</evidence>
<proteinExistence type="predicted"/>